<organism evidence="1 2">
    <name type="scientific">Clostridium liquoris</name>
    <dbReference type="NCBI Taxonomy" id="1289519"/>
    <lineage>
        <taxon>Bacteria</taxon>
        <taxon>Bacillati</taxon>
        <taxon>Bacillota</taxon>
        <taxon>Clostridia</taxon>
        <taxon>Eubacteriales</taxon>
        <taxon>Clostridiaceae</taxon>
        <taxon>Clostridium</taxon>
    </lineage>
</organism>
<proteinExistence type="predicted"/>
<dbReference type="Proteomes" id="UP000239706">
    <property type="component" value="Unassembled WGS sequence"/>
</dbReference>
<reference evidence="1 2" key="1">
    <citation type="submission" date="2018-03" db="EMBL/GenBank/DDBJ databases">
        <title>Genome sequence of Clostridium liquoris DSM 100320.</title>
        <authorList>
            <person name="Poehlein A."/>
            <person name="Daniel R."/>
        </authorList>
    </citation>
    <scope>NUCLEOTIDE SEQUENCE [LARGE SCALE GENOMIC DNA]</scope>
    <source>
        <strain evidence="1 2">DSM 100320</strain>
    </source>
</reference>
<accession>A0A2T0B356</accession>
<name>A0A2T0B356_9CLOT</name>
<dbReference type="EMBL" id="PVXO01000047">
    <property type="protein sequence ID" value="PRR78302.1"/>
    <property type="molecule type" value="Genomic_DNA"/>
</dbReference>
<gene>
    <name evidence="1" type="ORF">CLLI_17290</name>
</gene>
<evidence type="ECO:0000313" key="2">
    <source>
        <dbReference type="Proteomes" id="UP000239706"/>
    </source>
</evidence>
<sequence length="133" mass="15062">MLTKDKIKSCMIGESVFKVGDYASLAQGWSIYRNVLSLEECINFKIIDLFCINDEESTLPKFIALVKTNKGNKVEINVEDLNDVRNNKENRQELNKVGYSFEDGAIYSKGYENISGIWKFINVGMDKLSAYGA</sequence>
<dbReference type="OrthoDB" id="1905247at2"/>
<comment type="caution">
    <text evidence="1">The sequence shown here is derived from an EMBL/GenBank/DDBJ whole genome shotgun (WGS) entry which is preliminary data.</text>
</comment>
<evidence type="ECO:0000313" key="1">
    <source>
        <dbReference type="EMBL" id="PRR78302.1"/>
    </source>
</evidence>
<dbReference type="AlphaFoldDB" id="A0A2T0B356"/>
<protein>
    <submittedName>
        <fullName evidence="1">Uncharacterized protein</fullName>
    </submittedName>
</protein>
<dbReference type="RefSeq" id="WP_106063816.1">
    <property type="nucleotide sequence ID" value="NZ_PVXO01000047.1"/>
</dbReference>
<keyword evidence="2" id="KW-1185">Reference proteome</keyword>